<gene>
    <name evidence="1" type="ORF">VFH_II191800</name>
</gene>
<evidence type="ECO:0000313" key="2">
    <source>
        <dbReference type="Proteomes" id="UP001157006"/>
    </source>
</evidence>
<name>A0AAV0ZPK6_VICFA</name>
<organism evidence="1 2">
    <name type="scientific">Vicia faba</name>
    <name type="common">Broad bean</name>
    <name type="synonym">Faba vulgaris</name>
    <dbReference type="NCBI Taxonomy" id="3906"/>
    <lineage>
        <taxon>Eukaryota</taxon>
        <taxon>Viridiplantae</taxon>
        <taxon>Streptophyta</taxon>
        <taxon>Embryophyta</taxon>
        <taxon>Tracheophyta</taxon>
        <taxon>Spermatophyta</taxon>
        <taxon>Magnoliopsida</taxon>
        <taxon>eudicotyledons</taxon>
        <taxon>Gunneridae</taxon>
        <taxon>Pentapetalae</taxon>
        <taxon>rosids</taxon>
        <taxon>fabids</taxon>
        <taxon>Fabales</taxon>
        <taxon>Fabaceae</taxon>
        <taxon>Papilionoideae</taxon>
        <taxon>50 kb inversion clade</taxon>
        <taxon>NPAAA clade</taxon>
        <taxon>Hologalegina</taxon>
        <taxon>IRL clade</taxon>
        <taxon>Fabeae</taxon>
        <taxon>Vicia</taxon>
    </lineage>
</organism>
<dbReference type="EMBL" id="OX451737">
    <property type="protein sequence ID" value="CAI8599797.1"/>
    <property type="molecule type" value="Genomic_DNA"/>
</dbReference>
<accession>A0AAV0ZPK6</accession>
<protein>
    <submittedName>
        <fullName evidence="1">Uncharacterized protein</fullName>
    </submittedName>
</protein>
<dbReference type="AlphaFoldDB" id="A0AAV0ZPK6"/>
<reference evidence="1 2" key="1">
    <citation type="submission" date="2023-01" db="EMBL/GenBank/DDBJ databases">
        <authorList>
            <person name="Kreplak J."/>
        </authorList>
    </citation>
    <scope>NUCLEOTIDE SEQUENCE [LARGE SCALE GENOMIC DNA]</scope>
</reference>
<proteinExistence type="predicted"/>
<dbReference type="Proteomes" id="UP001157006">
    <property type="component" value="Chromosome 2"/>
</dbReference>
<evidence type="ECO:0000313" key="1">
    <source>
        <dbReference type="EMBL" id="CAI8599797.1"/>
    </source>
</evidence>
<keyword evidence="2" id="KW-1185">Reference proteome</keyword>
<sequence>MMSRRLHEREHVEEDRSNEGDDFLWSLKQRSKEIEVALFASRRGRKFAPIRRVLRVSQLRFQCILTFGFRSCDLTVSTPKLHLWNSKIEDVDYTVMKNENLVVMIVTVEDERRSSSNWPVGFVLKQCEDYGEEVRSNCGISWKTYED</sequence>